<gene>
    <name evidence="3" type="ordered locus">Alfi_1083</name>
</gene>
<dbReference type="InterPro" id="IPR023996">
    <property type="entry name" value="TonB-dep_OMP_SusC/RagA"/>
</dbReference>
<dbReference type="FunFam" id="2.60.40.1120:FF:000003">
    <property type="entry name" value="Outer membrane protein Omp121"/>
    <property type="match status" value="1"/>
</dbReference>
<keyword evidence="1" id="KW-0813">Transport</keyword>
<dbReference type="InterPro" id="IPR037066">
    <property type="entry name" value="Plug_dom_sf"/>
</dbReference>
<dbReference type="HOGENOM" id="CLU_004317_1_0_10"/>
<dbReference type="STRING" id="679935.Alfi_1083"/>
<dbReference type="PATRIC" id="fig|679935.3.peg.1015"/>
<protein>
    <submittedName>
        <fullName evidence="3">TonB-linked outer membrane protein, SusC/RagA family</fullName>
    </submittedName>
</protein>
<dbReference type="AlphaFoldDB" id="I3YKB9"/>
<dbReference type="FunFam" id="2.170.130.10:FF:000003">
    <property type="entry name" value="SusC/RagA family TonB-linked outer membrane protein"/>
    <property type="match status" value="1"/>
</dbReference>
<sequence length="1038" mass="115141">MKCIKIDNMLRTARLIMLAVLSGGIFAVPCGIYAQSAPRTVSGTVTDAATGEPLIGATVQVKGVTIGTTTDLNGMFSINLPANRKTLLFSYVGYEAQEIAVGRENYLNVALKQDANALDEVVVVGYGQQKKGMLVSSVQSIAPAELRMPSSSLSTGFAGRLAGVIAVQRNGQPGADQADFWIRGISTFGSATKPLIILDGVAIDANELNGLDPEIIESFSVLKDATATALYGSRGANGVMIVTTKNGKNLDKPVINFRFETALSTPTSRPETVDAVTYMQMYNESVLTRGTGQIPYTQAKIDGTRAGSNKYIYPDVDWYDEMFKNLAVNENFNFNIRGGSSRVDYFMSATVRHEEGMLKNLSRDYFSYNNNYSVWRYAFQNNVNVNLTKSTKVSLKINTQLRDTHGPVKSSENIFGMIMNGNPADMPITFPDDPTVNHIRWGGKAMVKNPVAEMVTGYKDEFQSVLNANLSLDQNFDFITEGLSASALISFKNYSYTQTSRSAGYNSYEISGTHTGDDGLEDYDLEIRGNEQSTTLATSSSTDGDRKIYIQGMINYNRSFGRHDVSAMVVYNQEETALGNPGSLFSSLPKRKQGLAGRLTYGYDNRYLIEANFGYNGSENFAEGRRFGFFPSVAVGYVVSQEKFWAPIKKAVSYFKLRGSYGLVGNDSEETRFMYMSDLSLSGAGYTTGADGEYTLSGPVYNRFENKKITWETGEKLNVGVDLQFYNRLNVMVDLFQEVRSGIFLERGTVPAFLGTATTKVYGNLGKVRNRGLDLSMDYTHQIGKDFFISAKGTFTFARNRVLEQDEPDYLQYPNLSRVGRSVNSFLLYEAQRLFIDNNEVKYSPEQLLGGEIMAGDIKYVNQPDANGNYDNTINSNDRIYAGYPEVPEIVYGFGFSAQWKGLDFSVFFQGTANTSLVMSGFHPFGINNNVKRNVMQFVADDYWSESNPNIYAAYPRLSVVEYGNNTVASTYWLRDASFLKLKNAEIGYTYKKMRFYISGSNLLTFSKFKLWDPEQGGGSGLKYPTQRVFNIGIQMTL</sequence>
<evidence type="ECO:0000313" key="3">
    <source>
        <dbReference type="EMBL" id="AFL77437.1"/>
    </source>
</evidence>
<accession>I3YKB9</accession>
<dbReference type="SUPFAM" id="SSF49464">
    <property type="entry name" value="Carboxypeptidase regulatory domain-like"/>
    <property type="match status" value="1"/>
</dbReference>
<dbReference type="InterPro" id="IPR039426">
    <property type="entry name" value="TonB-dep_rcpt-like"/>
</dbReference>
<feature type="domain" description="TonB-dependent receptor plug" evidence="2">
    <location>
        <begin position="135"/>
        <end position="239"/>
    </location>
</feature>
<dbReference type="NCBIfam" id="TIGR04057">
    <property type="entry name" value="SusC_RagA_signa"/>
    <property type="match status" value="1"/>
</dbReference>
<keyword evidence="1" id="KW-0998">Cell outer membrane</keyword>
<dbReference type="EMBL" id="CP003274">
    <property type="protein sequence ID" value="AFL77437.1"/>
    <property type="molecule type" value="Genomic_DNA"/>
</dbReference>
<dbReference type="PROSITE" id="PS52016">
    <property type="entry name" value="TONB_DEPENDENT_REC_3"/>
    <property type="match status" value="1"/>
</dbReference>
<proteinExistence type="inferred from homology"/>
<keyword evidence="1" id="KW-0812">Transmembrane</keyword>
<dbReference type="InterPro" id="IPR012910">
    <property type="entry name" value="Plug_dom"/>
</dbReference>
<dbReference type="Gene3D" id="2.170.130.10">
    <property type="entry name" value="TonB-dependent receptor, plug domain"/>
    <property type="match status" value="1"/>
</dbReference>
<evidence type="ECO:0000313" key="4">
    <source>
        <dbReference type="Proteomes" id="UP000006052"/>
    </source>
</evidence>
<evidence type="ECO:0000256" key="1">
    <source>
        <dbReference type="PROSITE-ProRule" id="PRU01360"/>
    </source>
</evidence>
<dbReference type="KEGG" id="afd:Alfi_1083"/>
<dbReference type="Gene3D" id="2.60.40.1120">
    <property type="entry name" value="Carboxypeptidase-like, regulatory domain"/>
    <property type="match status" value="1"/>
</dbReference>
<dbReference type="eggNOG" id="COG1629">
    <property type="taxonomic scope" value="Bacteria"/>
</dbReference>
<dbReference type="Pfam" id="PF13715">
    <property type="entry name" value="CarbopepD_reg_2"/>
    <property type="match status" value="1"/>
</dbReference>
<reference evidence="4" key="1">
    <citation type="journal article" date="2013" name="Stand. Genomic Sci.">
        <title>Complete genome sequence of the bile-resistant pigment-producing anaerobe Alistipes finegoldii type strain (AHN2437(T)).</title>
        <authorList>
            <person name="Mavromatis K."/>
            <person name="Stackebrandt E."/>
            <person name="Munk C."/>
            <person name="Lapidus A."/>
            <person name="Nolan M."/>
            <person name="Lucas S."/>
            <person name="Hammon N."/>
            <person name="Deshpande S."/>
            <person name="Cheng J.F."/>
            <person name="Tapia R."/>
            <person name="Goodwin L.A."/>
            <person name="Pitluck S."/>
            <person name="Liolios K."/>
            <person name="Pagani I."/>
            <person name="Ivanova N."/>
            <person name="Mikhailova N."/>
            <person name="Huntemann M."/>
            <person name="Pati A."/>
            <person name="Chen A."/>
            <person name="Palaniappan K."/>
            <person name="Land M."/>
            <person name="Hauser L."/>
            <person name="Rohde M."/>
            <person name="Gronow S."/>
            <person name="Goker M."/>
            <person name="Detter J.C."/>
            <person name="Bristow J."/>
            <person name="Eisen J.A."/>
            <person name="Markowitz V."/>
            <person name="Hugenholtz P."/>
            <person name="Kyrpides N.C."/>
            <person name="Klenk H.P."/>
            <person name="Woyke T."/>
        </authorList>
    </citation>
    <scope>NUCLEOTIDE SEQUENCE</scope>
    <source>
        <strain evidence="4">DSM 17242 / JCM 16770 / AHN 2437 / CCUG 46020 / CIP 107999</strain>
    </source>
</reference>
<dbReference type="NCBIfam" id="TIGR04056">
    <property type="entry name" value="OMP_RagA_SusC"/>
    <property type="match status" value="1"/>
</dbReference>
<comment type="similarity">
    <text evidence="1">Belongs to the TonB-dependent receptor family.</text>
</comment>
<evidence type="ECO:0000259" key="2">
    <source>
        <dbReference type="Pfam" id="PF07715"/>
    </source>
</evidence>
<keyword evidence="1" id="KW-1134">Transmembrane beta strand</keyword>
<dbReference type="Proteomes" id="UP000006052">
    <property type="component" value="Chromosome"/>
</dbReference>
<organism evidence="3 4">
    <name type="scientific">Alistipes finegoldii (strain DSM 17242 / JCM 16770 / CCUG 46020 / CIP 107999 / KCTC 15236 / AHN 2437)</name>
    <dbReference type="NCBI Taxonomy" id="679935"/>
    <lineage>
        <taxon>Bacteria</taxon>
        <taxon>Pseudomonadati</taxon>
        <taxon>Bacteroidota</taxon>
        <taxon>Bacteroidia</taxon>
        <taxon>Bacteroidales</taxon>
        <taxon>Rikenellaceae</taxon>
        <taxon>Alistipes</taxon>
    </lineage>
</organism>
<keyword evidence="1" id="KW-0472">Membrane</keyword>
<dbReference type="InterPro" id="IPR023997">
    <property type="entry name" value="TonB-dep_OMP_SusC/RagA_CS"/>
</dbReference>
<dbReference type="SUPFAM" id="SSF56935">
    <property type="entry name" value="Porins"/>
    <property type="match status" value="1"/>
</dbReference>
<comment type="subcellular location">
    <subcellularLocation>
        <location evidence="1">Cell outer membrane</location>
        <topology evidence="1">Multi-pass membrane protein</topology>
    </subcellularLocation>
</comment>
<dbReference type="Pfam" id="PF07715">
    <property type="entry name" value="Plug"/>
    <property type="match status" value="1"/>
</dbReference>
<dbReference type="InterPro" id="IPR008969">
    <property type="entry name" value="CarboxyPept-like_regulatory"/>
</dbReference>
<dbReference type="GO" id="GO:0009279">
    <property type="term" value="C:cell outer membrane"/>
    <property type="evidence" value="ECO:0007669"/>
    <property type="project" value="UniProtKB-SubCell"/>
</dbReference>
<name>I3YKB9_ALIFI</name>